<accession>A0A449B427</accession>
<dbReference type="EMBL" id="LR215037">
    <property type="protein sequence ID" value="VEU75347.1"/>
    <property type="molecule type" value="Genomic_DNA"/>
</dbReference>
<feature type="domain" description="DUF4116" evidence="1">
    <location>
        <begin position="131"/>
        <end position="168"/>
    </location>
</feature>
<reference evidence="2 3" key="1">
    <citation type="submission" date="2019-01" db="EMBL/GenBank/DDBJ databases">
        <authorList>
            <consortium name="Pathogen Informatics"/>
        </authorList>
    </citation>
    <scope>NUCLEOTIDE SEQUENCE [LARGE SCALE GENOMIC DNA]</scope>
    <source>
        <strain evidence="2 3">NCTC10168</strain>
    </source>
</reference>
<proteinExistence type="predicted"/>
<feature type="domain" description="DUF4116" evidence="1">
    <location>
        <begin position="360"/>
        <end position="401"/>
    </location>
</feature>
<feature type="domain" description="DUF4116" evidence="1">
    <location>
        <begin position="508"/>
        <end position="556"/>
    </location>
</feature>
<sequence length="790" mass="91661">MKFKNKIKKLLFVPFTLTPLFTISCFYKIIELPKEKNNYSQSPTDEEKKNAIQEINSLQYLLESEKRNYSIDISESNEINKINEILRSEKETNEKRSKEINLALIAINKNSNLSITAREIFNNWWWLTKYKKFVLEVIKKDGSLFKYIDEELKKDEEIILEAIKNDPTNKVLYSLFTNLGDYLGYSVPNNQNPYYNKYSENKTWALAAAENYLYEEPITQTYKKNFFDIFSFFENDKEVILKILDKDGLALKFASNELKDDREVVLKAIKQNGLSLKFASERLKNNLNIVKAAISQNVNAYHHASEQLKNNYEIALMSAATIKEIPEGLKNNSNWQLDFANKLKKLNLPQIIDSFEIISDRYLLLKLIEIDPNFIKKAPDELMNDKSFLIEAINKGARIFQNHKYMYYSKYRHLFNDKDYLKTSIEKNTDAIWDIYNNRLEIDGSLWYSDYFDENKDLFLKALTKDGLLIDTFDNKYDDSNREIIKIAVKQNGLALKEIIWKKDWLNDREIVSEAVKQNGLALEFVSDNLKNDREIVLEAIKQNPNSFKFASNILKNDKEVVLKAVSAIPSLIEFASINIKNDKDIITQLIKRDANLLIHASNELKSNREVILEAVKQNPKVFEIIINNVITNDREIVDKLVSFNGLYLEIIEDHLKSDNSILLKAVKQNGLALEFASNDMKNNKEIALEAVKQNGLALEFVSNDLKNDREIALEAVKQNGLALEFVSNDLQNDREIALEAVKQNGLALEFVSNDLKYDKNYYKFKYDDDIVLEAVKQNGLSIQFLKINK</sequence>
<feature type="domain" description="DUF4116" evidence="1">
    <location>
        <begin position="236"/>
        <end position="284"/>
    </location>
</feature>
<dbReference type="RefSeq" id="WP_129646386.1">
    <property type="nucleotide sequence ID" value="NZ_LR215037.1"/>
</dbReference>
<feature type="domain" description="DUF4116" evidence="1">
    <location>
        <begin position="709"/>
        <end position="757"/>
    </location>
</feature>
<evidence type="ECO:0000313" key="2">
    <source>
        <dbReference type="EMBL" id="VEU75347.1"/>
    </source>
</evidence>
<protein>
    <recommendedName>
        <fullName evidence="1">DUF4116 domain-containing protein</fullName>
    </recommendedName>
</protein>
<feature type="domain" description="DUF4116" evidence="1">
    <location>
        <begin position="583"/>
        <end position="625"/>
    </location>
</feature>
<gene>
    <name evidence="2" type="ORF">NCTC10168_00265</name>
</gene>
<name>A0A449B427_9BACT</name>
<keyword evidence="3" id="KW-1185">Reference proteome</keyword>
<dbReference type="InterPro" id="IPR025197">
    <property type="entry name" value="DUF4116"/>
</dbReference>
<dbReference type="KEGG" id="mmau:NCTC10168_00265"/>
<dbReference type="Pfam" id="PF13475">
    <property type="entry name" value="DUF4116"/>
    <property type="match status" value="7"/>
</dbReference>
<evidence type="ECO:0000313" key="3">
    <source>
        <dbReference type="Proteomes" id="UP000290243"/>
    </source>
</evidence>
<evidence type="ECO:0000259" key="1">
    <source>
        <dbReference type="Pfam" id="PF13475"/>
    </source>
</evidence>
<dbReference type="AlphaFoldDB" id="A0A449B427"/>
<organism evidence="2 3">
    <name type="scientific">Mycoplasmopsis maculosa</name>
    <dbReference type="NCBI Taxonomy" id="114885"/>
    <lineage>
        <taxon>Bacteria</taxon>
        <taxon>Bacillati</taxon>
        <taxon>Mycoplasmatota</taxon>
        <taxon>Mycoplasmoidales</taxon>
        <taxon>Metamycoplasmataceae</taxon>
        <taxon>Mycoplasmopsis</taxon>
    </lineage>
</organism>
<dbReference type="Proteomes" id="UP000290243">
    <property type="component" value="Chromosome"/>
</dbReference>
<dbReference type="OrthoDB" id="81722at2"/>
<feature type="domain" description="DUF4116" evidence="1">
    <location>
        <begin position="662"/>
        <end position="707"/>
    </location>
</feature>
<dbReference type="PROSITE" id="PS51257">
    <property type="entry name" value="PROKAR_LIPOPROTEIN"/>
    <property type="match status" value="1"/>
</dbReference>